<comment type="caution">
    <text evidence="3">The sequence shown here is derived from an EMBL/GenBank/DDBJ whole genome shotgun (WGS) entry which is preliminary data.</text>
</comment>
<keyword evidence="1" id="KW-0732">Signal</keyword>
<dbReference type="Gene3D" id="1.10.1330.10">
    <property type="entry name" value="Dockerin domain"/>
    <property type="match status" value="1"/>
</dbReference>
<evidence type="ECO:0000313" key="3">
    <source>
        <dbReference type="EMBL" id="NOU71419.1"/>
    </source>
</evidence>
<evidence type="ECO:0000259" key="2">
    <source>
        <dbReference type="PROSITE" id="PS51175"/>
    </source>
</evidence>
<dbReference type="InterPro" id="IPR008979">
    <property type="entry name" value="Galactose-bd-like_sf"/>
</dbReference>
<reference evidence="3 4" key="1">
    <citation type="submission" date="2019-10" db="EMBL/GenBank/DDBJ databases">
        <title>Description of Paenibacillus terrestris sp. nov.</title>
        <authorList>
            <person name="Carlier A."/>
            <person name="Qi S."/>
        </authorList>
    </citation>
    <scope>NUCLEOTIDE SEQUENCE [LARGE SCALE GENOMIC DNA]</scope>
    <source>
        <strain evidence="3 4">LMG 31458</strain>
    </source>
</reference>
<dbReference type="InterPro" id="IPR018247">
    <property type="entry name" value="EF_Hand_1_Ca_BS"/>
</dbReference>
<dbReference type="SUPFAM" id="SSF63446">
    <property type="entry name" value="Type I dockerin domain"/>
    <property type="match status" value="1"/>
</dbReference>
<dbReference type="InterPro" id="IPR002105">
    <property type="entry name" value="Dockerin_1_rpt"/>
</dbReference>
<dbReference type="CDD" id="cd04080">
    <property type="entry name" value="CBM6_cellulase-like"/>
    <property type="match status" value="1"/>
</dbReference>
<keyword evidence="4" id="KW-1185">Reference proteome</keyword>
<dbReference type="SUPFAM" id="SSF49384">
    <property type="entry name" value="Carbohydrate-binding domain"/>
    <property type="match status" value="1"/>
</dbReference>
<dbReference type="PROSITE" id="PS51175">
    <property type="entry name" value="CBM6"/>
    <property type="match status" value="1"/>
</dbReference>
<dbReference type="Gene3D" id="1.20.1270.90">
    <property type="entry name" value="AF1782-like"/>
    <property type="match status" value="1"/>
</dbReference>
<gene>
    <name evidence="3" type="ORF">GC098_08285</name>
</gene>
<evidence type="ECO:0000313" key="4">
    <source>
        <dbReference type="Proteomes" id="UP000616779"/>
    </source>
</evidence>
<organism evidence="3 4">
    <name type="scientific">Paenibacillus phytorum</name>
    <dbReference type="NCBI Taxonomy" id="2654977"/>
    <lineage>
        <taxon>Bacteria</taxon>
        <taxon>Bacillati</taxon>
        <taxon>Bacillota</taxon>
        <taxon>Bacilli</taxon>
        <taxon>Bacillales</taxon>
        <taxon>Paenibacillaceae</taxon>
        <taxon>Paenibacillus</taxon>
    </lineage>
</organism>
<dbReference type="CDD" id="cd14254">
    <property type="entry name" value="Dockerin_II"/>
    <property type="match status" value="1"/>
</dbReference>
<dbReference type="RefSeq" id="WP_246358508.1">
    <property type="nucleotide sequence ID" value="NZ_WHOA01000067.1"/>
</dbReference>
<dbReference type="Pfam" id="PF00404">
    <property type="entry name" value="Dockerin_1"/>
    <property type="match status" value="1"/>
</dbReference>
<dbReference type="InterPro" id="IPR008965">
    <property type="entry name" value="CBM2/CBM3_carb-bd_dom_sf"/>
</dbReference>
<dbReference type="PROSITE" id="PS00018">
    <property type="entry name" value="EF_HAND_1"/>
    <property type="match status" value="1"/>
</dbReference>
<dbReference type="InterPro" id="IPR006584">
    <property type="entry name" value="Cellulose-bd_IV"/>
</dbReference>
<dbReference type="CDD" id="cd08547">
    <property type="entry name" value="Type_II_cohesin"/>
    <property type="match status" value="1"/>
</dbReference>
<name>A0ABX1XUF9_9BACL</name>
<dbReference type="SUPFAM" id="SSF49785">
    <property type="entry name" value="Galactose-binding domain-like"/>
    <property type="match status" value="1"/>
</dbReference>
<sequence>GVANPNNVPLTTSISVTVQYVGKVEVENYVNMSGIQTEDSSEGTKDVGYTDPGDWMDYVVNVPETGVYKLNYRVAVNGGNTGKVNFLVDGVSQKITSLPSTGGWQNWSTVSDEVSLIAGSHTIRLRVEAGGWNINWFELVAPAAPVTPKSTLTGVQQVNSGQAFNLTMGLTDVTQSVYQQVYGQDFTLQYDPASVQFDSVTSLKEGFQVIDQKETAPGQLRIVAASVGTNVPAQGDLLAIQFTAKSVTQATNTTISVDHVVIANAEGNELQVGAASREIQITVPSVPVDKSLLNAAITSAQAMYDAAMEGNGDGLYVIGSKAQLQSAIDAAKAAVNDSNATQQQVDSAKAALEAAVQVFESKKITADINGGGISIGDLAVVAAAYGKQTGQAGWNEKADVNHDGTVDIVDLAIVAKAILK</sequence>
<dbReference type="InterPro" id="IPR036439">
    <property type="entry name" value="Dockerin_dom_sf"/>
</dbReference>
<dbReference type="InterPro" id="IPR002102">
    <property type="entry name" value="Cohesin_dom"/>
</dbReference>
<dbReference type="SMART" id="SM00606">
    <property type="entry name" value="CBD_IV"/>
    <property type="match status" value="1"/>
</dbReference>
<evidence type="ECO:0000256" key="1">
    <source>
        <dbReference type="ARBA" id="ARBA00022729"/>
    </source>
</evidence>
<protein>
    <submittedName>
        <fullName evidence="3">Carbohydrate-binding protein</fullName>
    </submittedName>
</protein>
<dbReference type="Gene3D" id="2.60.120.260">
    <property type="entry name" value="Galactose-binding domain-like"/>
    <property type="match status" value="1"/>
</dbReference>
<dbReference type="Pfam" id="PF00963">
    <property type="entry name" value="Cohesin"/>
    <property type="match status" value="1"/>
</dbReference>
<dbReference type="Proteomes" id="UP000616779">
    <property type="component" value="Unassembled WGS sequence"/>
</dbReference>
<dbReference type="Gene3D" id="2.60.40.680">
    <property type="match status" value="1"/>
</dbReference>
<feature type="domain" description="CBM6" evidence="2">
    <location>
        <begin position="22"/>
        <end position="140"/>
    </location>
</feature>
<feature type="non-terminal residue" evidence="3">
    <location>
        <position position="1"/>
    </location>
</feature>
<proteinExistence type="predicted"/>
<dbReference type="Pfam" id="PF03422">
    <property type="entry name" value="CBM_6"/>
    <property type="match status" value="1"/>
</dbReference>
<dbReference type="EMBL" id="WHOA01000067">
    <property type="protein sequence ID" value="NOU71419.1"/>
    <property type="molecule type" value="Genomic_DNA"/>
</dbReference>
<dbReference type="InterPro" id="IPR005084">
    <property type="entry name" value="CBM6"/>
</dbReference>
<accession>A0ABX1XUF9</accession>